<evidence type="ECO:0000313" key="1">
    <source>
        <dbReference type="EMBL" id="MPM25434.1"/>
    </source>
</evidence>
<name>A0A644YH42_9ZZZZ</name>
<gene>
    <name evidence="1" type="ORF">SDC9_71928</name>
</gene>
<organism evidence="1">
    <name type="scientific">bioreactor metagenome</name>
    <dbReference type="NCBI Taxonomy" id="1076179"/>
    <lineage>
        <taxon>unclassified sequences</taxon>
        <taxon>metagenomes</taxon>
        <taxon>ecological metagenomes</taxon>
    </lineage>
</organism>
<dbReference type="AlphaFoldDB" id="A0A644YH42"/>
<protein>
    <submittedName>
        <fullName evidence="1">Uncharacterized protein</fullName>
    </submittedName>
</protein>
<sequence length="60" mass="6206">MSAAADDLSDAAEALSDVAEAFSDAAEALSDDVESSLSFMTIKFPLPKESLSILILASVK</sequence>
<reference evidence="1" key="1">
    <citation type="submission" date="2019-08" db="EMBL/GenBank/DDBJ databases">
        <authorList>
            <person name="Kucharzyk K."/>
            <person name="Murdoch R.W."/>
            <person name="Higgins S."/>
            <person name="Loffler F."/>
        </authorList>
    </citation>
    <scope>NUCLEOTIDE SEQUENCE</scope>
</reference>
<accession>A0A644YH42</accession>
<comment type="caution">
    <text evidence="1">The sequence shown here is derived from an EMBL/GenBank/DDBJ whole genome shotgun (WGS) entry which is preliminary data.</text>
</comment>
<dbReference type="EMBL" id="VSSQ01004497">
    <property type="protein sequence ID" value="MPM25434.1"/>
    <property type="molecule type" value="Genomic_DNA"/>
</dbReference>
<proteinExistence type="predicted"/>